<name>A0A2T4C2U0_TRILO</name>
<dbReference type="EMBL" id="KZ679133">
    <property type="protein sequence ID" value="PTB75891.1"/>
    <property type="molecule type" value="Genomic_DNA"/>
</dbReference>
<reference evidence="1 2" key="1">
    <citation type="submission" date="2016-07" db="EMBL/GenBank/DDBJ databases">
        <title>Multiple horizontal gene transfer events from other fungi enriched the ability of initially mycotrophic Trichoderma (Ascomycota) to feed on dead plant biomass.</title>
        <authorList>
            <consortium name="DOE Joint Genome Institute"/>
            <person name="Aerts A."/>
            <person name="Atanasova L."/>
            <person name="Chenthamara K."/>
            <person name="Zhang J."/>
            <person name="Grujic M."/>
            <person name="Henrissat B."/>
            <person name="Kuo A."/>
            <person name="Salamov A."/>
            <person name="Lipzen A."/>
            <person name="Labutti K."/>
            <person name="Barry K."/>
            <person name="Miao Y."/>
            <person name="Rahimi M.J."/>
            <person name="Shen Q."/>
            <person name="Grigoriev I.V."/>
            <person name="Kubicek C.P."/>
            <person name="Druzhinina I.S."/>
        </authorList>
    </citation>
    <scope>NUCLEOTIDE SEQUENCE [LARGE SCALE GENOMIC DNA]</scope>
    <source>
        <strain evidence="1 2">ATCC 18648</strain>
    </source>
</reference>
<organism evidence="1 2">
    <name type="scientific">Trichoderma longibrachiatum ATCC 18648</name>
    <dbReference type="NCBI Taxonomy" id="983965"/>
    <lineage>
        <taxon>Eukaryota</taxon>
        <taxon>Fungi</taxon>
        <taxon>Dikarya</taxon>
        <taxon>Ascomycota</taxon>
        <taxon>Pezizomycotina</taxon>
        <taxon>Sordariomycetes</taxon>
        <taxon>Hypocreomycetidae</taxon>
        <taxon>Hypocreales</taxon>
        <taxon>Hypocreaceae</taxon>
        <taxon>Trichoderma</taxon>
    </lineage>
</organism>
<sequence>MLPLLKGTVQILAPKTVGRARRNSRIILRLCFWQLPGCEANIGEPALEPRPPVSISVVTSKAGESEDLGPPWQLWSRSTRDGFSRPARSAATVWRCEKRLAMARISRWWHSLFSDWQRRRKPE</sequence>
<evidence type="ECO:0000313" key="1">
    <source>
        <dbReference type="EMBL" id="PTB75891.1"/>
    </source>
</evidence>
<dbReference type="AlphaFoldDB" id="A0A2T4C2U0"/>
<dbReference type="Proteomes" id="UP000240760">
    <property type="component" value="Unassembled WGS sequence"/>
</dbReference>
<gene>
    <name evidence="1" type="ORF">M440DRAFT_331741</name>
</gene>
<accession>A0A2T4C2U0</accession>
<keyword evidence="2" id="KW-1185">Reference proteome</keyword>
<proteinExistence type="predicted"/>
<protein>
    <submittedName>
        <fullName evidence="1">Uncharacterized protein</fullName>
    </submittedName>
</protein>
<evidence type="ECO:0000313" key="2">
    <source>
        <dbReference type="Proteomes" id="UP000240760"/>
    </source>
</evidence>